<accession>A0ABY3EPP1</accession>
<keyword evidence="3" id="KW-1185">Reference proteome</keyword>
<evidence type="ECO:0000313" key="2">
    <source>
        <dbReference type="EMBL" id="TSP12761.1"/>
    </source>
</evidence>
<comment type="caution">
    <text evidence="2">The sequence shown here is derived from an EMBL/GenBank/DDBJ whole genome shotgun (WGS) entry which is preliminary data.</text>
</comment>
<feature type="transmembrane region" description="Helical" evidence="1">
    <location>
        <begin position="53"/>
        <end position="72"/>
    </location>
</feature>
<feature type="transmembrane region" description="Helical" evidence="1">
    <location>
        <begin position="23"/>
        <end position="41"/>
    </location>
</feature>
<evidence type="ECO:0000256" key="1">
    <source>
        <dbReference type="SAM" id="Phobius"/>
    </source>
</evidence>
<dbReference type="RefSeq" id="WP_144197727.1">
    <property type="nucleotide sequence ID" value="NZ_VCIZ01000005.1"/>
</dbReference>
<keyword evidence="1" id="KW-0812">Transmembrane</keyword>
<dbReference type="Proteomes" id="UP000318943">
    <property type="component" value="Unassembled WGS sequence"/>
</dbReference>
<dbReference type="EMBL" id="VCIZ01000005">
    <property type="protein sequence ID" value="TSP12761.1"/>
    <property type="molecule type" value="Genomic_DNA"/>
</dbReference>
<keyword evidence="1" id="KW-0472">Membrane</keyword>
<evidence type="ECO:0000313" key="3">
    <source>
        <dbReference type="Proteomes" id="UP000318943"/>
    </source>
</evidence>
<protein>
    <recommendedName>
        <fullName evidence="4">PrgI family protein</fullName>
    </recommendedName>
</protein>
<reference evidence="2 3" key="1">
    <citation type="submission" date="2019-05" db="EMBL/GenBank/DDBJ databases">
        <title>Whole genome sequence analysis of Cupriavidus campinensis S14E4C strain.</title>
        <authorList>
            <person name="Abbaszade G."/>
            <person name="Szabo A."/>
            <person name="Toumi M."/>
            <person name="Toth E."/>
        </authorList>
    </citation>
    <scope>NUCLEOTIDE SEQUENCE [LARGE SCALE GENOMIC DNA]</scope>
    <source>
        <strain evidence="2 3">S14E4C</strain>
    </source>
</reference>
<keyword evidence="1" id="KW-1133">Transmembrane helix</keyword>
<name>A0ABY3EPP1_9BURK</name>
<organism evidence="2 3">
    <name type="scientific">Cupriavidus campinensis</name>
    <dbReference type="NCBI Taxonomy" id="151783"/>
    <lineage>
        <taxon>Bacteria</taxon>
        <taxon>Pseudomonadati</taxon>
        <taxon>Pseudomonadota</taxon>
        <taxon>Betaproteobacteria</taxon>
        <taxon>Burkholderiales</taxon>
        <taxon>Burkholderiaceae</taxon>
        <taxon>Cupriavidus</taxon>
    </lineage>
</organism>
<gene>
    <name evidence="2" type="ORF">FGG12_11180</name>
</gene>
<evidence type="ECO:0008006" key="4">
    <source>
        <dbReference type="Google" id="ProtNLM"/>
    </source>
</evidence>
<proteinExistence type="predicted"/>
<sequence>MPIDYAKAGSEIALPNRTRQRQWVLLWVFCSALGAAAAVFLWPTDKPAQGAHFWFAIVAAPQIVFALVLGWFRHSYESAHLAAHYHNQHREEYLSGLISRSQVPLHIVASSHCVPSPDLSLSQVLITGKSQMAARRVRHGADLIRHSPLPEWDEELSESKQECADGALLDRFDVLLERLLAPVLDALVALRQHGGRYVPEIRLVDDSVATAKNRLRQLRRVLDANGLDDLEADVVDAKNARSLLLADKWLDREPSSPLLLVATQLHEFPPEESAEAGTALLMVPESLALPGGVHSLGKLHRPVQCPLHALKEGGAEALRAGSASPDEIKRLWIAGVDSAADAAVAKGLADAGLTQLSDPGRQHHLDRILGHAGVAAGWIAVCAAIESEDAGPQLVLSEGGDMQLAVVYSAARKAESDVNV</sequence>